<dbReference type="EMBL" id="JABAYA010000749">
    <property type="protein sequence ID" value="KAF7720452.1"/>
    <property type="molecule type" value="Genomic_DNA"/>
</dbReference>
<evidence type="ECO:0000313" key="3">
    <source>
        <dbReference type="Proteomes" id="UP000605846"/>
    </source>
</evidence>
<dbReference type="InterPro" id="IPR013736">
    <property type="entry name" value="Xaa-Pro_dipept_C"/>
</dbReference>
<dbReference type="SUPFAM" id="SSF49785">
    <property type="entry name" value="Galactose-binding domain-like"/>
    <property type="match status" value="1"/>
</dbReference>
<dbReference type="Proteomes" id="UP000605846">
    <property type="component" value="Unassembled WGS sequence"/>
</dbReference>
<protein>
    <recommendedName>
        <fullName evidence="1">Xaa-Pro dipeptidyl-peptidase C-terminal domain-containing protein</fullName>
    </recommendedName>
</protein>
<dbReference type="InterPro" id="IPR008979">
    <property type="entry name" value="Galactose-bd-like_sf"/>
</dbReference>
<dbReference type="OrthoDB" id="2578740at2759"/>
<dbReference type="Pfam" id="PF08530">
    <property type="entry name" value="PepX_C"/>
    <property type="match status" value="1"/>
</dbReference>
<feature type="domain" description="Xaa-Pro dipeptidyl-peptidase C-terminal" evidence="1">
    <location>
        <begin position="2"/>
        <end position="168"/>
    </location>
</feature>
<dbReference type="AlphaFoldDB" id="A0A8H7BE87"/>
<proteinExistence type="predicted"/>
<feature type="non-terminal residue" evidence="2">
    <location>
        <position position="1"/>
    </location>
</feature>
<organism evidence="2 3">
    <name type="scientific">Apophysomyces ossiformis</name>
    <dbReference type="NCBI Taxonomy" id="679940"/>
    <lineage>
        <taxon>Eukaryota</taxon>
        <taxon>Fungi</taxon>
        <taxon>Fungi incertae sedis</taxon>
        <taxon>Mucoromycota</taxon>
        <taxon>Mucoromycotina</taxon>
        <taxon>Mucoromycetes</taxon>
        <taxon>Mucorales</taxon>
        <taxon>Mucorineae</taxon>
        <taxon>Mucoraceae</taxon>
        <taxon>Apophysomyces</taxon>
    </lineage>
</organism>
<keyword evidence="3" id="KW-1185">Reference proteome</keyword>
<gene>
    <name evidence="2" type="ORF">EC973_008562</name>
</gene>
<evidence type="ECO:0000313" key="2">
    <source>
        <dbReference type="EMBL" id="KAF7720452.1"/>
    </source>
</evidence>
<evidence type="ECO:0000259" key="1">
    <source>
        <dbReference type="Pfam" id="PF08530"/>
    </source>
</evidence>
<accession>A0A8H7BE87</accession>
<name>A0A8H7BE87_9FUNG</name>
<reference evidence="2" key="1">
    <citation type="submission" date="2020-01" db="EMBL/GenBank/DDBJ databases">
        <title>Genome Sequencing of Three Apophysomyces-Like Fungal Strains Confirms a Novel Fungal Genus in the Mucoromycota with divergent Burkholderia-like Endosymbiotic Bacteria.</title>
        <authorList>
            <person name="Stajich J.E."/>
            <person name="Macias A.M."/>
            <person name="Carter-House D."/>
            <person name="Lovett B."/>
            <person name="Kasson L.R."/>
            <person name="Berry K."/>
            <person name="Grigoriev I."/>
            <person name="Chang Y."/>
            <person name="Spatafora J."/>
            <person name="Kasson M.T."/>
        </authorList>
    </citation>
    <scope>NUCLEOTIDE SEQUENCE</scope>
    <source>
        <strain evidence="2">NRRL A-21654</strain>
    </source>
</reference>
<dbReference type="Gene3D" id="2.60.120.260">
    <property type="entry name" value="Galactose-binding domain-like"/>
    <property type="match status" value="1"/>
</dbReference>
<comment type="caution">
    <text evidence="2">The sequence shown here is derived from an EMBL/GenBank/DDBJ whole genome shotgun (WGS) entry which is preliminary data.</text>
</comment>
<dbReference type="GO" id="GO:0008239">
    <property type="term" value="F:dipeptidyl-peptidase activity"/>
    <property type="evidence" value="ECO:0007669"/>
    <property type="project" value="InterPro"/>
</dbReference>
<sequence>YTEIAGYARMTLWVSCPDHDDMDLFAKLRKLDAQGNLVEQFNIPLEALQGCKSKDEVPNTNVYRHLGPSARLRVSHRHLIRPVQDGDEVDSLLSHQKEEKIHPIGSIVKVEMGFWPCGMLFERGEALQLVFAGHEMTLPETDQLSGEDVTINHGRHFIHTGDQYPSSLVLPFIS</sequence>